<gene>
    <name evidence="1" type="ORF">L195_g030368</name>
</gene>
<reference evidence="1 2" key="2">
    <citation type="journal article" date="2017" name="Front. Plant Sci.">
        <title>Gene Classification and Mining of Molecular Markers Useful in Red Clover (Trifolium pratense) Breeding.</title>
        <authorList>
            <person name="Istvanek J."/>
            <person name="Dluhosova J."/>
            <person name="Dluhos P."/>
            <person name="Patkova L."/>
            <person name="Nedelnik J."/>
            <person name="Repkova J."/>
        </authorList>
    </citation>
    <scope>NUCLEOTIDE SEQUENCE [LARGE SCALE GENOMIC DNA]</scope>
    <source>
        <strain evidence="2">cv. Tatra</strain>
        <tissue evidence="1">Young leaves</tissue>
    </source>
</reference>
<protein>
    <submittedName>
        <fullName evidence="1">Uncharacterized protein</fullName>
    </submittedName>
</protein>
<accession>A0A2K3L7D7</accession>
<evidence type="ECO:0000313" key="2">
    <source>
        <dbReference type="Proteomes" id="UP000236291"/>
    </source>
</evidence>
<sequence>MVSLRICFPTLIKPSWSRLTLKKEELLASKEKQLSELSTLKEAWEKKPEQHAAEIYAQKLDQAEMFLNGFDMALDQVKVLFPDIDLAVLGEADALKES</sequence>
<dbReference type="AlphaFoldDB" id="A0A2K3L7D7"/>
<organism evidence="1 2">
    <name type="scientific">Trifolium pratense</name>
    <name type="common">Red clover</name>
    <dbReference type="NCBI Taxonomy" id="57577"/>
    <lineage>
        <taxon>Eukaryota</taxon>
        <taxon>Viridiplantae</taxon>
        <taxon>Streptophyta</taxon>
        <taxon>Embryophyta</taxon>
        <taxon>Tracheophyta</taxon>
        <taxon>Spermatophyta</taxon>
        <taxon>Magnoliopsida</taxon>
        <taxon>eudicotyledons</taxon>
        <taxon>Gunneridae</taxon>
        <taxon>Pentapetalae</taxon>
        <taxon>rosids</taxon>
        <taxon>fabids</taxon>
        <taxon>Fabales</taxon>
        <taxon>Fabaceae</taxon>
        <taxon>Papilionoideae</taxon>
        <taxon>50 kb inversion clade</taxon>
        <taxon>NPAAA clade</taxon>
        <taxon>Hologalegina</taxon>
        <taxon>IRL clade</taxon>
        <taxon>Trifolieae</taxon>
        <taxon>Trifolium</taxon>
    </lineage>
</organism>
<dbReference type="EMBL" id="ASHM01027527">
    <property type="protein sequence ID" value="PNX74448.1"/>
    <property type="molecule type" value="Genomic_DNA"/>
</dbReference>
<proteinExistence type="predicted"/>
<comment type="caution">
    <text evidence="1">The sequence shown here is derived from an EMBL/GenBank/DDBJ whole genome shotgun (WGS) entry which is preliminary data.</text>
</comment>
<reference evidence="1 2" key="1">
    <citation type="journal article" date="2014" name="Am. J. Bot.">
        <title>Genome assembly and annotation for red clover (Trifolium pratense; Fabaceae).</title>
        <authorList>
            <person name="Istvanek J."/>
            <person name="Jaros M."/>
            <person name="Krenek A."/>
            <person name="Repkova J."/>
        </authorList>
    </citation>
    <scope>NUCLEOTIDE SEQUENCE [LARGE SCALE GENOMIC DNA]</scope>
    <source>
        <strain evidence="2">cv. Tatra</strain>
        <tissue evidence="1">Young leaves</tissue>
    </source>
</reference>
<name>A0A2K3L7D7_TRIPR</name>
<evidence type="ECO:0000313" key="1">
    <source>
        <dbReference type="EMBL" id="PNX74448.1"/>
    </source>
</evidence>
<dbReference type="Proteomes" id="UP000236291">
    <property type="component" value="Unassembled WGS sequence"/>
</dbReference>